<gene>
    <name evidence="2" type="ORF">MESMUL_04460</name>
</gene>
<evidence type="ECO:0000313" key="2">
    <source>
        <dbReference type="EMBL" id="GBO93092.1"/>
    </source>
</evidence>
<comment type="caution">
    <text evidence="2">The sequence shown here is derived from an EMBL/GenBank/DDBJ whole genome shotgun (WGS) entry which is preliminary data.</text>
</comment>
<protein>
    <submittedName>
        <fullName evidence="2">Uncharacterized protein</fullName>
    </submittedName>
</protein>
<reference evidence="2 3" key="1">
    <citation type="journal article" date="2018" name="Int. J. Syst. Evol. Microbiol.">
        <title>Mesosutterella multiformis gen. nov., sp. nov., a member of the family Sutterellaceae and Sutterella megalosphaeroides sp. nov., isolated from human faeces.</title>
        <authorList>
            <person name="Sakamoto M."/>
            <person name="Ikeyama N."/>
            <person name="Kunihiro T."/>
            <person name="Iino T."/>
            <person name="Yuki M."/>
            <person name="Ohkuma M."/>
        </authorList>
    </citation>
    <scope>NUCLEOTIDE SEQUENCE [LARGE SCALE GENOMIC DNA]</scope>
    <source>
        <strain evidence="2 3">4NBBH2</strain>
    </source>
</reference>
<dbReference type="AlphaFoldDB" id="A0A388S9Y5"/>
<evidence type="ECO:0000256" key="1">
    <source>
        <dbReference type="SAM" id="SignalP"/>
    </source>
</evidence>
<dbReference type="InterPro" id="IPR036249">
    <property type="entry name" value="Thioredoxin-like_sf"/>
</dbReference>
<keyword evidence="1" id="KW-0732">Signal</keyword>
<accession>A0A388S9Y5</accession>
<dbReference type="EMBL" id="BGZJ01000001">
    <property type="protein sequence ID" value="GBO93092.1"/>
    <property type="molecule type" value="Genomic_DNA"/>
</dbReference>
<evidence type="ECO:0000313" key="3">
    <source>
        <dbReference type="Proteomes" id="UP000266091"/>
    </source>
</evidence>
<dbReference type="SUPFAM" id="SSF52833">
    <property type="entry name" value="Thioredoxin-like"/>
    <property type="match status" value="1"/>
</dbReference>
<dbReference type="RefSeq" id="WP_116269550.1">
    <property type="nucleotide sequence ID" value="NZ_BGZJ01000001.1"/>
</dbReference>
<feature type="chain" id="PRO_5017177149" evidence="1">
    <location>
        <begin position="22"/>
        <end position="200"/>
    </location>
</feature>
<dbReference type="Proteomes" id="UP000266091">
    <property type="component" value="Unassembled WGS sequence"/>
</dbReference>
<dbReference type="Gene3D" id="3.40.30.10">
    <property type="entry name" value="Glutaredoxin"/>
    <property type="match status" value="1"/>
</dbReference>
<sequence length="200" mass="22186">MKRRQMLAAIAAAAAAPAALAAEASGAPKKVWPKVPEGWYGEGMYQDLAKDGTGVTAPGTEGLPTAYIAFDPQCPWCEKLHRAATPLYSKVRIIWCPVAVLNINSEPQGSMILSASDPWKKFLEHEDHFHDAAFRGLPVDQKEVWKLPEKIRAKVWTNSKIVRRNGTRTIPFGVFRTAKGEYRAIYSGMTTDDLKKVFDL</sequence>
<keyword evidence="3" id="KW-1185">Reference proteome</keyword>
<name>A0A388S9Y5_9BURK</name>
<feature type="signal peptide" evidence="1">
    <location>
        <begin position="1"/>
        <end position="21"/>
    </location>
</feature>
<organism evidence="2 3">
    <name type="scientific">Mesosutterella multiformis</name>
    <dbReference type="NCBI Taxonomy" id="2259133"/>
    <lineage>
        <taxon>Bacteria</taxon>
        <taxon>Pseudomonadati</taxon>
        <taxon>Pseudomonadota</taxon>
        <taxon>Betaproteobacteria</taxon>
        <taxon>Burkholderiales</taxon>
        <taxon>Sutterellaceae</taxon>
        <taxon>Mesosutterella</taxon>
    </lineage>
</organism>
<proteinExistence type="predicted"/>
<dbReference type="OrthoDB" id="5298214at2"/>